<dbReference type="AlphaFoldDB" id="A0A9Q9DVX6"/>
<dbReference type="Gene3D" id="3.30.530.20">
    <property type="match status" value="1"/>
</dbReference>
<dbReference type="GO" id="GO:0015293">
    <property type="term" value="F:symporter activity"/>
    <property type="evidence" value="ECO:0007669"/>
    <property type="project" value="UniProtKB-KW"/>
</dbReference>
<gene>
    <name evidence="13" type="ORF">yc1106_09992</name>
</gene>
<dbReference type="InterPro" id="IPR005282">
    <property type="entry name" value="LC_transporter"/>
</dbReference>
<dbReference type="PANTHER" id="PTHR13131:SF5">
    <property type="entry name" value="CYSTINOSIN"/>
    <property type="match status" value="1"/>
</dbReference>
<dbReference type="OrthoDB" id="75720at2759"/>
<dbReference type="EMBL" id="CP089281">
    <property type="protein sequence ID" value="USP82718.1"/>
    <property type="molecule type" value="Genomic_DNA"/>
</dbReference>
<evidence type="ECO:0000256" key="6">
    <source>
        <dbReference type="ARBA" id="ARBA00022847"/>
    </source>
</evidence>
<dbReference type="VEuPathDB" id="FungiDB:yc1106_09992"/>
<feature type="transmembrane region" description="Helical" evidence="11">
    <location>
        <begin position="468"/>
        <end position="489"/>
    </location>
</feature>
<keyword evidence="4 11" id="KW-0812">Transmembrane</keyword>
<dbReference type="SMART" id="SM00679">
    <property type="entry name" value="CTNS"/>
    <property type="match status" value="2"/>
</dbReference>
<protein>
    <submittedName>
        <fullName evidence="13">Uncharacterized protein</fullName>
    </submittedName>
</protein>
<dbReference type="NCBIfam" id="TIGR00951">
    <property type="entry name" value="2A43"/>
    <property type="match status" value="1"/>
</dbReference>
<feature type="chain" id="PRO_5040507856" evidence="12">
    <location>
        <begin position="21"/>
        <end position="512"/>
    </location>
</feature>
<dbReference type="Pfam" id="PF04193">
    <property type="entry name" value="PQ-loop"/>
    <property type="match status" value="2"/>
</dbReference>
<sequence>MLKSTLLSALCGTLLHSASAAAQYTNLPNVEPGVFNASARIEIHNTSFDAVWNLLTDFPNYADWNPFVRYAVVTSPLNITLPDQRPVEGKNLFFRVQIPSLPLPVNKDTPDKLLNTQFSAELITAVQYDKGRLAWEFYPPSPMLKAERWQAITDLGNGTVLYESREVFSGPLAYVIKSTLEEGLQASFKGQGEGIKLYLEDTGNAAHAVQSLFLSPIVPSQPQSAPAAIMTINPELEAFARAISRVLGWAYFLAWSLSFYPQPISNYLRKSTLGLAIDFPTLNVLGFACYTLSTASFLYSPTIKAQYAYRHPDAPQTTVRFNDFLFAAHGAVMCIIIYSQFFERLWGFEVGKRQRVSRAIFGVWWGCVVAIFAVIVLVRVKGVDGGSNAEGWAWIDVIYTLGYVKLLTVFLKYIPQAWVNYKRKSTLGWSIYPMLLDFAGGWLSLAQLCIDSALQNDWSGVTGNPVKFGLGNITIVFDIIFMLQHYVLYRHTPGKRVEDEEESEALVGAMRD</sequence>
<evidence type="ECO:0000256" key="9">
    <source>
        <dbReference type="ARBA" id="ARBA00023228"/>
    </source>
</evidence>
<evidence type="ECO:0000256" key="1">
    <source>
        <dbReference type="ARBA" id="ARBA00004155"/>
    </source>
</evidence>
<evidence type="ECO:0000313" key="13">
    <source>
        <dbReference type="EMBL" id="USP82718.1"/>
    </source>
</evidence>
<dbReference type="FunFam" id="1.20.1280.290:FF:000016">
    <property type="entry name" value="Cystinosin homolog"/>
    <property type="match status" value="1"/>
</dbReference>
<keyword evidence="14" id="KW-1185">Reference proteome</keyword>
<keyword evidence="8 11" id="KW-0472">Membrane</keyword>
<feature type="transmembrane region" description="Helical" evidence="11">
    <location>
        <begin position="359"/>
        <end position="380"/>
    </location>
</feature>
<keyword evidence="9" id="KW-0458">Lysosome</keyword>
<feature type="signal peptide" evidence="12">
    <location>
        <begin position="1"/>
        <end position="20"/>
    </location>
</feature>
<feature type="transmembrane region" description="Helical" evidence="11">
    <location>
        <begin position="392"/>
        <end position="414"/>
    </location>
</feature>
<dbReference type="Gene3D" id="1.20.1280.290">
    <property type="match status" value="1"/>
</dbReference>
<dbReference type="InterPro" id="IPR023393">
    <property type="entry name" value="START-like_dom_sf"/>
</dbReference>
<comment type="catalytic activity">
    <reaction evidence="10">
        <text>L-cystine(out) + H(+)(out) = L-cystine(in) + H(+)(in)</text>
        <dbReference type="Rhea" id="RHEA:66172"/>
        <dbReference type="ChEBI" id="CHEBI:15378"/>
        <dbReference type="ChEBI" id="CHEBI:35491"/>
    </reaction>
    <physiologicalReaction direction="left-to-right" evidence="10">
        <dbReference type="Rhea" id="RHEA:66173"/>
    </physiologicalReaction>
</comment>
<name>A0A9Q9DVX6_CURCL</name>
<comment type="similarity">
    <text evidence="2">Belongs to the cystinosin family.</text>
</comment>
<feature type="transmembrane region" description="Helical" evidence="11">
    <location>
        <begin position="272"/>
        <end position="299"/>
    </location>
</feature>
<comment type="subcellular location">
    <subcellularLocation>
        <location evidence="1">Lysosome membrane</location>
        <topology evidence="1">Multi-pass membrane protein</topology>
    </subcellularLocation>
</comment>
<evidence type="ECO:0000256" key="12">
    <source>
        <dbReference type="SAM" id="SignalP"/>
    </source>
</evidence>
<evidence type="ECO:0000256" key="4">
    <source>
        <dbReference type="ARBA" id="ARBA00022692"/>
    </source>
</evidence>
<dbReference type="GO" id="GO:0000324">
    <property type="term" value="C:fungal-type vacuole"/>
    <property type="evidence" value="ECO:0007669"/>
    <property type="project" value="TreeGrafter"/>
</dbReference>
<evidence type="ECO:0000256" key="2">
    <source>
        <dbReference type="ARBA" id="ARBA00006855"/>
    </source>
</evidence>
<proteinExistence type="inferred from homology"/>
<evidence type="ECO:0000256" key="5">
    <source>
        <dbReference type="ARBA" id="ARBA00022737"/>
    </source>
</evidence>
<keyword evidence="6" id="KW-0769">Symport</keyword>
<evidence type="ECO:0000256" key="7">
    <source>
        <dbReference type="ARBA" id="ARBA00022989"/>
    </source>
</evidence>
<organism evidence="13 14">
    <name type="scientific">Curvularia clavata</name>
    <dbReference type="NCBI Taxonomy" id="95742"/>
    <lineage>
        <taxon>Eukaryota</taxon>
        <taxon>Fungi</taxon>
        <taxon>Dikarya</taxon>
        <taxon>Ascomycota</taxon>
        <taxon>Pezizomycotina</taxon>
        <taxon>Dothideomycetes</taxon>
        <taxon>Pleosporomycetidae</taxon>
        <taxon>Pleosporales</taxon>
        <taxon>Pleosporineae</taxon>
        <taxon>Pleosporaceae</taxon>
        <taxon>Curvularia</taxon>
    </lineage>
</organism>
<dbReference type="SUPFAM" id="SSF55961">
    <property type="entry name" value="Bet v1-like"/>
    <property type="match status" value="1"/>
</dbReference>
<evidence type="ECO:0000256" key="3">
    <source>
        <dbReference type="ARBA" id="ARBA00022448"/>
    </source>
</evidence>
<evidence type="ECO:0000256" key="8">
    <source>
        <dbReference type="ARBA" id="ARBA00023136"/>
    </source>
</evidence>
<keyword evidence="7 11" id="KW-1133">Transmembrane helix</keyword>
<evidence type="ECO:0000313" key="14">
    <source>
        <dbReference type="Proteomes" id="UP001056012"/>
    </source>
</evidence>
<keyword evidence="5" id="KW-0677">Repeat</keyword>
<feature type="transmembrane region" description="Helical" evidence="11">
    <location>
        <begin position="319"/>
        <end position="338"/>
    </location>
</feature>
<dbReference type="Proteomes" id="UP001056012">
    <property type="component" value="Chromosome 8"/>
</dbReference>
<evidence type="ECO:0000256" key="11">
    <source>
        <dbReference type="SAM" id="Phobius"/>
    </source>
</evidence>
<dbReference type="InterPro" id="IPR006603">
    <property type="entry name" value="PQ-loop_rpt"/>
</dbReference>
<feature type="transmembrane region" description="Helical" evidence="11">
    <location>
        <begin position="242"/>
        <end position="260"/>
    </location>
</feature>
<accession>A0A9Q9DVX6</accession>
<reference evidence="13" key="1">
    <citation type="submission" date="2021-12" db="EMBL/GenBank/DDBJ databases">
        <title>Curvularia clavata genome.</title>
        <authorList>
            <person name="Cao Y."/>
        </authorList>
    </citation>
    <scope>NUCLEOTIDE SEQUENCE</scope>
    <source>
        <strain evidence="13">Yc1106</strain>
    </source>
</reference>
<evidence type="ECO:0000256" key="10">
    <source>
        <dbReference type="ARBA" id="ARBA00048473"/>
    </source>
</evidence>
<keyword evidence="12" id="KW-0732">Signal</keyword>
<dbReference type="PANTHER" id="PTHR13131">
    <property type="entry name" value="CYSTINOSIN"/>
    <property type="match status" value="1"/>
</dbReference>
<feature type="transmembrane region" description="Helical" evidence="11">
    <location>
        <begin position="426"/>
        <end position="448"/>
    </location>
</feature>
<dbReference type="GO" id="GO:0015184">
    <property type="term" value="F:L-cystine transmembrane transporter activity"/>
    <property type="evidence" value="ECO:0007669"/>
    <property type="project" value="TreeGrafter"/>
</dbReference>
<keyword evidence="3" id="KW-0813">Transport</keyword>
<dbReference type="GO" id="GO:0005774">
    <property type="term" value="C:vacuolar membrane"/>
    <property type="evidence" value="ECO:0007669"/>
    <property type="project" value="TreeGrafter"/>
</dbReference>
<dbReference type="CDD" id="cd07822">
    <property type="entry name" value="SRPBCC_4"/>
    <property type="match status" value="1"/>
</dbReference>